<dbReference type="InterPro" id="IPR001670">
    <property type="entry name" value="ADH_Fe/GldA"/>
</dbReference>
<dbReference type="Pfam" id="PF00465">
    <property type="entry name" value="Fe-ADH"/>
    <property type="match status" value="1"/>
</dbReference>
<accession>A0A1W2TAK0</accession>
<dbReference type="STRING" id="77044.A0A1W2TAK0"/>
<proteinExistence type="predicted"/>
<dbReference type="PANTHER" id="PTHR11496">
    <property type="entry name" value="ALCOHOL DEHYDROGENASE"/>
    <property type="match status" value="1"/>
</dbReference>
<dbReference type="Proteomes" id="UP000054516">
    <property type="component" value="Unassembled WGS sequence"/>
</dbReference>
<dbReference type="InterPro" id="IPR056798">
    <property type="entry name" value="ADH_Fe_C"/>
</dbReference>
<dbReference type="SUPFAM" id="SSF56796">
    <property type="entry name" value="Dehydroquinate synthase-like"/>
    <property type="match status" value="1"/>
</dbReference>
<feature type="domain" description="Fe-containing alcohol dehydrogenase-like C-terminal" evidence="3">
    <location>
        <begin position="271"/>
        <end position="451"/>
    </location>
</feature>
<dbReference type="PANTHER" id="PTHR11496:SF107">
    <property type="entry name" value="ALCOHOL DEHYDROGENASE, PUTATIVE (AFU_ORTHOLOGUE AFUA_1G06800)-RELATED"/>
    <property type="match status" value="1"/>
</dbReference>
<dbReference type="CDD" id="cd08192">
    <property type="entry name" value="MAR-like"/>
    <property type="match status" value="1"/>
</dbReference>
<dbReference type="GO" id="GO:0046872">
    <property type="term" value="F:metal ion binding"/>
    <property type="evidence" value="ECO:0007669"/>
    <property type="project" value="InterPro"/>
</dbReference>
<sequence>MSAESFPPGPDGEVLCPSYPDLAPAQRPPTMVSYGLPYEQACRKHVDGFLGARRVYVLASRTLARQTGCVARLEAALGAKHAGTWVGVAAHTPYDGVAAVLRAVRAAQADCLLTLGGGSLTDAAKFVAYALENGAKSVDDLAALAAPFVRSADDADVEAALAGAIPGAAGPRVPLVFVPTTLSGAEYTRFAGATDPRTRMKVQLSHPRMYAALVVLDAALARAATPDWLWLSTGARAVDHCVECLCAPPPPPPPPPPLGSGSGGRGEAIFERSLRDIARSLLRGARDPADLDARLAAHLACKDATVGLVLGVYPGASHGIGHNLGPLGVGHGQTSCVLLPAVLKYNAARAGADADVDAAARQERVRDVLWSEPEVADVLVPRGLSRGAGGGDLGDAVRALFDEFGLPRSLKDVGVGRDKWDQLALNSLEDKCCKMNPVPLTQKAQVLEILEMCSGE</sequence>
<dbReference type="AlphaFoldDB" id="A0A1W2TAK0"/>
<dbReference type="InterPro" id="IPR039697">
    <property type="entry name" value="Alcohol_dehydrogenase_Fe"/>
</dbReference>
<evidence type="ECO:0000313" key="4">
    <source>
        <dbReference type="EMBL" id="GAP82410.1"/>
    </source>
</evidence>
<dbReference type="Gene3D" id="3.40.50.1970">
    <property type="match status" value="1"/>
</dbReference>
<name>A0A1W2TAK0_ROSNE</name>
<feature type="domain" description="Alcohol dehydrogenase iron-type/glycerol dehydrogenase GldA" evidence="2">
    <location>
        <begin position="50"/>
        <end position="217"/>
    </location>
</feature>
<reference evidence="4" key="1">
    <citation type="submission" date="2016-03" db="EMBL/GenBank/DDBJ databases">
        <title>Draft genome sequence of Rosellinia necatrix.</title>
        <authorList>
            <person name="Kanematsu S."/>
        </authorList>
    </citation>
    <scope>NUCLEOTIDE SEQUENCE [LARGE SCALE GENOMIC DNA]</scope>
    <source>
        <strain evidence="4">W97</strain>
    </source>
</reference>
<keyword evidence="1" id="KW-0560">Oxidoreductase</keyword>
<keyword evidence="5" id="KW-1185">Reference proteome</keyword>
<gene>
    <name evidence="4" type="ORF">SAMD00023353_15700010</name>
</gene>
<protein>
    <submittedName>
        <fullName evidence="4">Putative alcohol dehydrogenase</fullName>
    </submittedName>
</protein>
<evidence type="ECO:0000259" key="2">
    <source>
        <dbReference type="Pfam" id="PF00465"/>
    </source>
</evidence>
<dbReference type="GO" id="GO:0005739">
    <property type="term" value="C:mitochondrion"/>
    <property type="evidence" value="ECO:0007669"/>
    <property type="project" value="TreeGrafter"/>
</dbReference>
<dbReference type="EMBL" id="DF977602">
    <property type="protein sequence ID" value="GAP82410.1"/>
    <property type="molecule type" value="Genomic_DNA"/>
</dbReference>
<dbReference type="Pfam" id="PF25137">
    <property type="entry name" value="ADH_Fe_C"/>
    <property type="match status" value="1"/>
</dbReference>
<dbReference type="OrthoDB" id="339764at2759"/>
<organism evidence="4">
    <name type="scientific">Rosellinia necatrix</name>
    <name type="common">White root-rot fungus</name>
    <dbReference type="NCBI Taxonomy" id="77044"/>
    <lineage>
        <taxon>Eukaryota</taxon>
        <taxon>Fungi</taxon>
        <taxon>Dikarya</taxon>
        <taxon>Ascomycota</taxon>
        <taxon>Pezizomycotina</taxon>
        <taxon>Sordariomycetes</taxon>
        <taxon>Xylariomycetidae</taxon>
        <taxon>Xylariales</taxon>
        <taxon>Xylariaceae</taxon>
        <taxon>Rosellinia</taxon>
    </lineage>
</organism>
<dbReference type="GO" id="GO:0004022">
    <property type="term" value="F:alcohol dehydrogenase (NAD+) activity"/>
    <property type="evidence" value="ECO:0007669"/>
    <property type="project" value="TreeGrafter"/>
</dbReference>
<evidence type="ECO:0000256" key="1">
    <source>
        <dbReference type="ARBA" id="ARBA00023002"/>
    </source>
</evidence>
<evidence type="ECO:0000259" key="3">
    <source>
        <dbReference type="Pfam" id="PF25137"/>
    </source>
</evidence>
<dbReference type="OMA" id="GTRIGMQ"/>
<evidence type="ECO:0000313" key="5">
    <source>
        <dbReference type="Proteomes" id="UP000054516"/>
    </source>
</evidence>
<dbReference type="Gene3D" id="1.20.1090.10">
    <property type="entry name" value="Dehydroquinate synthase-like - alpha domain"/>
    <property type="match status" value="1"/>
</dbReference>